<feature type="compositionally biased region" description="Polar residues" evidence="1">
    <location>
        <begin position="541"/>
        <end position="558"/>
    </location>
</feature>
<keyword evidence="3" id="KW-1185">Reference proteome</keyword>
<feature type="region of interest" description="Disordered" evidence="1">
    <location>
        <begin position="1"/>
        <end position="197"/>
    </location>
</feature>
<feature type="region of interest" description="Disordered" evidence="1">
    <location>
        <begin position="218"/>
        <end position="238"/>
    </location>
</feature>
<feature type="compositionally biased region" description="Basic and acidic residues" evidence="1">
    <location>
        <begin position="481"/>
        <end position="522"/>
    </location>
</feature>
<evidence type="ECO:0000313" key="2">
    <source>
        <dbReference type="EMBL" id="CAJ1085454.1"/>
    </source>
</evidence>
<feature type="compositionally biased region" description="Basic and acidic residues" evidence="1">
    <location>
        <begin position="107"/>
        <end position="116"/>
    </location>
</feature>
<dbReference type="Pfam" id="PF15344">
    <property type="entry name" value="FAM217"/>
    <property type="match status" value="1"/>
</dbReference>
<feature type="compositionally biased region" description="Polar residues" evidence="1">
    <location>
        <begin position="79"/>
        <end position="89"/>
    </location>
</feature>
<gene>
    <name evidence="2" type="ORF">XNOV1_A029246</name>
</gene>
<protein>
    <submittedName>
        <fullName evidence="2">Serine/arginine repetitive matrix protein 2</fullName>
    </submittedName>
</protein>
<feature type="region of interest" description="Disordered" evidence="1">
    <location>
        <begin position="396"/>
        <end position="566"/>
    </location>
</feature>
<feature type="compositionally biased region" description="Polar residues" evidence="1">
    <location>
        <begin position="155"/>
        <end position="184"/>
    </location>
</feature>
<feature type="region of interest" description="Disordered" evidence="1">
    <location>
        <begin position="296"/>
        <end position="338"/>
    </location>
</feature>
<dbReference type="PANTHER" id="PTHR22145">
    <property type="entry name" value="SI:CH211-266K22.6"/>
    <property type="match status" value="1"/>
</dbReference>
<dbReference type="Proteomes" id="UP001178508">
    <property type="component" value="Chromosome 22"/>
</dbReference>
<accession>A0AAV1HJK1</accession>
<dbReference type="InterPro" id="IPR029266">
    <property type="entry name" value="FAM217"/>
</dbReference>
<evidence type="ECO:0000313" key="3">
    <source>
        <dbReference type="Proteomes" id="UP001178508"/>
    </source>
</evidence>
<feature type="compositionally biased region" description="Polar residues" evidence="1">
    <location>
        <begin position="326"/>
        <end position="338"/>
    </location>
</feature>
<dbReference type="AlphaFoldDB" id="A0AAV1HJK1"/>
<proteinExistence type="predicted"/>
<feature type="compositionally biased region" description="Basic and acidic residues" evidence="1">
    <location>
        <begin position="18"/>
        <end position="27"/>
    </location>
</feature>
<organism evidence="2 3">
    <name type="scientific">Xyrichtys novacula</name>
    <name type="common">Pearly razorfish</name>
    <name type="synonym">Hemipteronotus novacula</name>
    <dbReference type="NCBI Taxonomy" id="13765"/>
    <lineage>
        <taxon>Eukaryota</taxon>
        <taxon>Metazoa</taxon>
        <taxon>Chordata</taxon>
        <taxon>Craniata</taxon>
        <taxon>Vertebrata</taxon>
        <taxon>Euteleostomi</taxon>
        <taxon>Actinopterygii</taxon>
        <taxon>Neopterygii</taxon>
        <taxon>Teleostei</taxon>
        <taxon>Neoteleostei</taxon>
        <taxon>Acanthomorphata</taxon>
        <taxon>Eupercaria</taxon>
        <taxon>Labriformes</taxon>
        <taxon>Labridae</taxon>
        <taxon>Xyrichtys</taxon>
    </lineage>
</organism>
<reference evidence="2" key="1">
    <citation type="submission" date="2023-08" db="EMBL/GenBank/DDBJ databases">
        <authorList>
            <person name="Alioto T."/>
            <person name="Alioto T."/>
            <person name="Gomez Garrido J."/>
        </authorList>
    </citation>
    <scope>NUCLEOTIDE SEQUENCE</scope>
</reference>
<name>A0AAV1HJK1_XYRNO</name>
<feature type="compositionally biased region" description="Low complexity" evidence="1">
    <location>
        <begin position="413"/>
        <end position="422"/>
    </location>
</feature>
<feature type="compositionally biased region" description="Polar residues" evidence="1">
    <location>
        <begin position="462"/>
        <end position="471"/>
    </location>
</feature>
<dbReference type="EMBL" id="OY660885">
    <property type="protein sequence ID" value="CAJ1085454.1"/>
    <property type="molecule type" value="Genomic_DNA"/>
</dbReference>
<sequence length="566" mass="61477">MGPIMQERTASTTLKRAVSKEKIRAKNTENSVPVASSKKGNKIKKGTGQKNGLPGPGHDKDTLSTVQKGAQSKGGRLKSATSRNTSKLSSPEEEDLRPPLRKHLSMHRKEEKRENQRLSQCSNELHPNRGGMGKNRRALSLPLSPISGLRHLPSHSLTHSPVPTPESLQQYNQKDVDTDSASDLSDSERLPVLPSPCTPCTPPHLNLRAEVINTNDFPPDIPGPPGCVGDESEREKPSYSYSDFLPPPFNSWSLRQLAVFLHTEGRGAPRPKPVGPLEKYLERLLQLEWLQIQTVQAENSRPPGTRPRPQSFPSATVAHPPRPHTAPSSRLNSPKGLRQSQRAFPFAPVNNPPSPASVQHQHSRFPVCPHCHIRYPLCNGSCSSYAYQRHSRLSPLLERRARPGAPAKRSSSETRATSTEGRSPGGQGGGGGGGAQTPVSPSAGRSHLRHMQAAGNARKQPQESGSNTNSKGPARKSRVRANSETDVKKEPGGSKAAGAEKRVFAASKRETITFKKAEKDWQMTEAGGQASKTAMKRSAKEPQSLSKAPLSSKQNGKTKNVHFVAK</sequence>
<feature type="compositionally biased region" description="Gly residues" evidence="1">
    <location>
        <begin position="423"/>
        <end position="435"/>
    </location>
</feature>
<evidence type="ECO:0000256" key="1">
    <source>
        <dbReference type="SAM" id="MobiDB-lite"/>
    </source>
</evidence>
<dbReference type="PANTHER" id="PTHR22145:SF2">
    <property type="entry name" value="SI:CH211-266K22.6"/>
    <property type="match status" value="1"/>
</dbReference>